<dbReference type="Pfam" id="PF02774">
    <property type="entry name" value="Semialdhyde_dhC"/>
    <property type="match status" value="1"/>
</dbReference>
<reference evidence="3" key="1">
    <citation type="journal article" date="2010" name="Insect Mol. Biol.">
        <title>The draft genome sequence of Arsenophonus nasoniae, son-killer bacterium of Nasonia vitripennis, reveals genes associated with virulence and symbiosis.</title>
        <authorList>
            <person name="Wilkes T."/>
            <person name="Darby A.C."/>
            <person name="Choi J."/>
            <person name="Colborne J.K."/>
            <person name="Werren J.H."/>
            <person name="Hurst G.D.D."/>
        </authorList>
    </citation>
    <scope>NUCLEOTIDE SEQUENCE</scope>
</reference>
<dbReference type="PANTHER" id="PTHR46278">
    <property type="entry name" value="DEHYDROGENASE, PUTATIVE-RELATED"/>
    <property type="match status" value="1"/>
</dbReference>
<protein>
    <submittedName>
        <fullName evidence="3">Aspartate-semialdehyde dehydrogenase</fullName>
    </submittedName>
</protein>
<dbReference type="SUPFAM" id="SSF55347">
    <property type="entry name" value="Glyceraldehyde-3-phosphate dehydrogenase-like, C-terminal domain"/>
    <property type="match status" value="1"/>
</dbReference>
<dbReference type="CDD" id="cd02316">
    <property type="entry name" value="VcASADH2_like_N"/>
    <property type="match status" value="1"/>
</dbReference>
<dbReference type="CDD" id="cd18129">
    <property type="entry name" value="ASADH_C_USG1_like"/>
    <property type="match status" value="1"/>
</dbReference>
<name>D2U4C8_9GAMM</name>
<dbReference type="GO" id="GO:0046983">
    <property type="term" value="F:protein dimerization activity"/>
    <property type="evidence" value="ECO:0007669"/>
    <property type="project" value="InterPro"/>
</dbReference>
<gene>
    <name evidence="3" type="primary">asd</name>
    <name evidence="3" type="ORF">ARN_35420</name>
</gene>
<organism evidence="3">
    <name type="scientific">Arsenophonus nasoniae</name>
    <name type="common">son-killer infecting Nasonia vitripennis</name>
    <dbReference type="NCBI Taxonomy" id="638"/>
    <lineage>
        <taxon>Bacteria</taxon>
        <taxon>Pseudomonadati</taxon>
        <taxon>Pseudomonadota</taxon>
        <taxon>Gammaproteobacteria</taxon>
        <taxon>Enterobacterales</taxon>
        <taxon>Morganellaceae</taxon>
        <taxon>Arsenophonus</taxon>
    </lineage>
</organism>
<accession>D2U4C8</accession>
<dbReference type="Pfam" id="PF01118">
    <property type="entry name" value="Semialdhyde_dh"/>
    <property type="match status" value="1"/>
</dbReference>
<dbReference type="InterPro" id="IPR000534">
    <property type="entry name" value="Semialdehyde_DH_NAD-bd"/>
</dbReference>
<dbReference type="Gene3D" id="3.40.50.720">
    <property type="entry name" value="NAD(P)-binding Rossmann-like Domain"/>
    <property type="match status" value="1"/>
</dbReference>
<evidence type="ECO:0000256" key="1">
    <source>
        <dbReference type="ARBA" id="ARBA00010584"/>
    </source>
</evidence>
<feature type="domain" description="Semialdehyde dehydrogenase NAD-binding" evidence="2">
    <location>
        <begin position="11"/>
        <end position="126"/>
    </location>
</feature>
<evidence type="ECO:0000313" key="3">
    <source>
        <dbReference type="EMBL" id="CBA76425.1"/>
    </source>
</evidence>
<dbReference type="InterPro" id="IPR036291">
    <property type="entry name" value="NAD(P)-bd_dom_sf"/>
</dbReference>
<dbReference type="NCBIfam" id="NF011456">
    <property type="entry name" value="PRK14874.1"/>
    <property type="match status" value="1"/>
</dbReference>
<dbReference type="SUPFAM" id="SSF51735">
    <property type="entry name" value="NAD(P)-binding Rossmann-fold domains"/>
    <property type="match status" value="1"/>
</dbReference>
<dbReference type="PIRSF" id="PIRSF000148">
    <property type="entry name" value="ASA_dh"/>
    <property type="match status" value="1"/>
</dbReference>
<dbReference type="SMART" id="SM00859">
    <property type="entry name" value="Semialdhyde_dh"/>
    <property type="match status" value="1"/>
</dbReference>
<dbReference type="PANTHER" id="PTHR46278:SF2">
    <property type="entry name" value="ASPARTATE-SEMIALDEHYDE DEHYDROGENASE"/>
    <property type="match status" value="1"/>
</dbReference>
<evidence type="ECO:0000259" key="2">
    <source>
        <dbReference type="SMART" id="SM00859"/>
    </source>
</evidence>
<dbReference type="InterPro" id="IPR012280">
    <property type="entry name" value="Semialdhyde_DH_dimer_dom"/>
</dbReference>
<comment type="similarity">
    <text evidence="1">Belongs to the aspartate-semialdehyde dehydrogenase family.</text>
</comment>
<dbReference type="NCBIfam" id="NF005957">
    <property type="entry name" value="PRK08040.1"/>
    <property type="match status" value="1"/>
</dbReference>
<dbReference type="Gene3D" id="3.30.360.10">
    <property type="entry name" value="Dihydrodipicolinate Reductase, domain 2"/>
    <property type="match status" value="1"/>
</dbReference>
<proteinExistence type="inferred from homology"/>
<dbReference type="GO" id="GO:0008652">
    <property type="term" value="P:amino acid biosynthetic process"/>
    <property type="evidence" value="ECO:0007669"/>
    <property type="project" value="InterPro"/>
</dbReference>
<sequence>MEKTNMTEGWSIALLGATGAVGEAVLSLLQERQFPVGELFLLASENSAGESIRFNGKQHSVIDAQLFDWAQAQIAFFVAGKEASARYAEQAAQEGCIVIDSSGLFALEPDIPLVVPNVNPHVLTDYRNRNIVAIADSYVSQLLVAVKPLINVAGIHHLILTNLCSVSVHGKSAVDELAGQSARLLNGLPVDNEHFAKQLAFNLLPLLSDVEGSVPQERCLVDQARKILQNDGLSIVVSCLQAPVFYGNAQVVHVETLRPITVQEAWQEIAQFDDIQLVGEDDFPTQVTDASGSDQLSIGCMRNDYGAPEILQFWSVADNTRFGGARMLLETAERLVQEQYY</sequence>
<dbReference type="GO" id="GO:0051287">
    <property type="term" value="F:NAD binding"/>
    <property type="evidence" value="ECO:0007669"/>
    <property type="project" value="InterPro"/>
</dbReference>
<dbReference type="GO" id="GO:0016620">
    <property type="term" value="F:oxidoreductase activity, acting on the aldehyde or oxo group of donors, NAD or NADP as acceptor"/>
    <property type="evidence" value="ECO:0007669"/>
    <property type="project" value="InterPro"/>
</dbReference>
<dbReference type="AlphaFoldDB" id="D2U4C8"/>
<dbReference type="EMBL" id="FN545267">
    <property type="protein sequence ID" value="CBA76425.1"/>
    <property type="molecule type" value="Genomic_DNA"/>
</dbReference>